<keyword evidence="6" id="KW-1185">Reference proteome</keyword>
<dbReference type="PANTHER" id="PTHR22847:SF637">
    <property type="entry name" value="WD REPEAT DOMAIN 5B"/>
    <property type="match status" value="1"/>
</dbReference>
<keyword evidence="1" id="KW-0853">WD repeat</keyword>
<dbReference type="Gene3D" id="2.130.10.10">
    <property type="entry name" value="YVTN repeat-like/Quinoprotein amine dehydrogenase"/>
    <property type="match status" value="1"/>
</dbReference>
<dbReference type="InterPro" id="IPR036770">
    <property type="entry name" value="Ankyrin_rpt-contain_sf"/>
</dbReference>
<reference evidence="4" key="1">
    <citation type="submission" date="2022-10" db="EMBL/GenBank/DDBJ databases">
        <authorList>
            <person name="Chen Y."/>
            <person name="Dougan E. K."/>
            <person name="Chan C."/>
            <person name="Rhodes N."/>
            <person name="Thang M."/>
        </authorList>
    </citation>
    <scope>NUCLEOTIDE SEQUENCE</scope>
</reference>
<name>A0A9P1BID4_9DINO</name>
<gene>
    <name evidence="4" type="ORF">C1SCF055_LOCUS1631</name>
</gene>
<sequence>MAGGYERATWALICSGAKFDADQKGMTPLMEGLLKLRVNPANEAVARCVSTLAQTMVAQGCFKRELEGLSARLEVFVQERLKQSSDLIAACKDCDLQKLDRLLRDWADPNSRDIAGDGLHAVHVALHGGRMDFSAERAEVLRRLLEFRAYPDATAKMPEGQESTALEVALKNSNRKAHIGVAVLIQHGARHEKKRVMDCLQWTAKDAQEAEPLAVVRRFLATWRFVVDLDQSLMLKACPLELLLFRGYEAAKRCKVEEDVKRQAALHVASILYSHGHFFELEALLGADCNLQDFRVFVVSGAGGDGTDCNGEYRQVREHNGKRLYKMTGGDAIIYFHSGRWNMKSYEGAEYTWFQSDCMPAETPPEGQWFATRREASPPPVVSSRKDQEHLLDHVQQMEYWVSLAVAAESSEGKHAVLHAAVSCQALQDTAEAASVQRAAVTVAGMLRGQQQAEAAEELLQHYAVEDFQLTKRLFSGGEIRSVVWRGDFLATSRKTRRGSVVEIYNGAKDFISLKTLDERCGIESVALCQDLLAIGAGHKVKIYDSAQDFLLLKTLDATSEIFSLAFAGQLLAAGCDDNRVRVYDRAQEFVLVKTLQKASSRILSVAWSQHLLAAGGGDKIVRIYDALQDFTLVKSLGEASGVITAVTWSGGLLAAGGLDTKVRIYDSSQDYVLVRTLDRAREGILSLSCCGNFLATGSLDCRVRIYDTSQDFIIVKVLEIPSDVRSSVRSLDFRGSCLAVGYYRGRISIFDAENLRWGAFEVDRLWDFAKRPEQQEEQSPSKRSAVEDAA</sequence>
<keyword evidence="2" id="KW-0677">Repeat</keyword>
<evidence type="ECO:0000256" key="3">
    <source>
        <dbReference type="SAM" id="MobiDB-lite"/>
    </source>
</evidence>
<dbReference type="PANTHER" id="PTHR22847">
    <property type="entry name" value="WD40 REPEAT PROTEIN"/>
    <property type="match status" value="1"/>
</dbReference>
<evidence type="ECO:0000256" key="1">
    <source>
        <dbReference type="ARBA" id="ARBA00022574"/>
    </source>
</evidence>
<dbReference type="AlphaFoldDB" id="A0A9P1BID4"/>
<dbReference type="GO" id="GO:1990234">
    <property type="term" value="C:transferase complex"/>
    <property type="evidence" value="ECO:0007669"/>
    <property type="project" value="UniProtKB-ARBA"/>
</dbReference>
<dbReference type="EMBL" id="CAMXCT010000054">
    <property type="protein sequence ID" value="CAI3973105.1"/>
    <property type="molecule type" value="Genomic_DNA"/>
</dbReference>
<protein>
    <submittedName>
        <fullName evidence="5">F-box/WD repeat-containing protein sel-10 (Suppressor/enhancer of lin-12 protein 10)</fullName>
    </submittedName>
</protein>
<dbReference type="SUPFAM" id="SSF48403">
    <property type="entry name" value="Ankyrin repeat"/>
    <property type="match status" value="1"/>
</dbReference>
<evidence type="ECO:0000313" key="4">
    <source>
        <dbReference type="EMBL" id="CAI3973105.1"/>
    </source>
</evidence>
<feature type="region of interest" description="Disordered" evidence="3">
    <location>
        <begin position="772"/>
        <end position="791"/>
    </location>
</feature>
<evidence type="ECO:0000313" key="6">
    <source>
        <dbReference type="Proteomes" id="UP001152797"/>
    </source>
</evidence>
<dbReference type="SUPFAM" id="SSF50978">
    <property type="entry name" value="WD40 repeat-like"/>
    <property type="match status" value="1"/>
</dbReference>
<reference evidence="5 6" key="2">
    <citation type="submission" date="2024-05" db="EMBL/GenBank/DDBJ databases">
        <authorList>
            <person name="Chen Y."/>
            <person name="Shah S."/>
            <person name="Dougan E. K."/>
            <person name="Thang M."/>
            <person name="Chan C."/>
        </authorList>
    </citation>
    <scope>NUCLEOTIDE SEQUENCE [LARGE SCALE GENOMIC DNA]</scope>
</reference>
<evidence type="ECO:0000313" key="5">
    <source>
        <dbReference type="EMBL" id="CAL4760417.1"/>
    </source>
</evidence>
<evidence type="ECO:0000256" key="2">
    <source>
        <dbReference type="ARBA" id="ARBA00022737"/>
    </source>
</evidence>
<dbReference type="OrthoDB" id="2161379at2759"/>
<dbReference type="InterPro" id="IPR036322">
    <property type="entry name" value="WD40_repeat_dom_sf"/>
</dbReference>
<dbReference type="Pfam" id="PF00400">
    <property type="entry name" value="WD40"/>
    <property type="match status" value="3"/>
</dbReference>
<proteinExistence type="predicted"/>
<dbReference type="Gene3D" id="1.25.40.20">
    <property type="entry name" value="Ankyrin repeat-containing domain"/>
    <property type="match status" value="1"/>
</dbReference>
<comment type="caution">
    <text evidence="4">The sequence shown here is derived from an EMBL/GenBank/DDBJ whole genome shotgun (WGS) entry which is preliminary data.</text>
</comment>
<dbReference type="InterPro" id="IPR001680">
    <property type="entry name" value="WD40_rpt"/>
</dbReference>
<dbReference type="EMBL" id="CAMXCT030000054">
    <property type="protein sequence ID" value="CAL4760417.1"/>
    <property type="molecule type" value="Genomic_DNA"/>
</dbReference>
<organism evidence="4">
    <name type="scientific">Cladocopium goreaui</name>
    <dbReference type="NCBI Taxonomy" id="2562237"/>
    <lineage>
        <taxon>Eukaryota</taxon>
        <taxon>Sar</taxon>
        <taxon>Alveolata</taxon>
        <taxon>Dinophyceae</taxon>
        <taxon>Suessiales</taxon>
        <taxon>Symbiodiniaceae</taxon>
        <taxon>Cladocopium</taxon>
    </lineage>
</organism>
<dbReference type="EMBL" id="CAMXCT020000054">
    <property type="protein sequence ID" value="CAL1126480.1"/>
    <property type="molecule type" value="Genomic_DNA"/>
</dbReference>
<dbReference type="SMART" id="SM00320">
    <property type="entry name" value="WD40"/>
    <property type="match status" value="6"/>
</dbReference>
<dbReference type="InterPro" id="IPR015943">
    <property type="entry name" value="WD40/YVTN_repeat-like_dom_sf"/>
</dbReference>
<accession>A0A9P1BID4</accession>
<dbReference type="Proteomes" id="UP001152797">
    <property type="component" value="Unassembled WGS sequence"/>
</dbReference>